<proteinExistence type="predicted"/>
<evidence type="ECO:0000256" key="1">
    <source>
        <dbReference type="SAM" id="MobiDB-lite"/>
    </source>
</evidence>
<gene>
    <name evidence="2" type="ORF">E2C01_092740</name>
</gene>
<dbReference type="OrthoDB" id="6377204at2759"/>
<reference evidence="2 3" key="1">
    <citation type="submission" date="2019-05" db="EMBL/GenBank/DDBJ databases">
        <title>Another draft genome of Portunus trituberculatus and its Hox gene families provides insights of decapod evolution.</title>
        <authorList>
            <person name="Jeong J.-H."/>
            <person name="Song I."/>
            <person name="Kim S."/>
            <person name="Choi T."/>
            <person name="Kim D."/>
            <person name="Ryu S."/>
            <person name="Kim W."/>
        </authorList>
    </citation>
    <scope>NUCLEOTIDE SEQUENCE [LARGE SCALE GENOMIC DNA]</scope>
    <source>
        <tissue evidence="2">Muscle</tissue>
    </source>
</reference>
<feature type="compositionally biased region" description="Polar residues" evidence="1">
    <location>
        <begin position="25"/>
        <end position="35"/>
    </location>
</feature>
<feature type="compositionally biased region" description="Basic residues" evidence="1">
    <location>
        <begin position="94"/>
        <end position="112"/>
    </location>
</feature>
<name>A0A5B7JS83_PORTR</name>
<protein>
    <submittedName>
        <fullName evidence="2">Uncharacterized protein</fullName>
    </submittedName>
</protein>
<feature type="compositionally biased region" description="Low complexity" evidence="1">
    <location>
        <begin position="62"/>
        <end position="75"/>
    </location>
</feature>
<feature type="region of interest" description="Disordered" evidence="1">
    <location>
        <begin position="1"/>
        <end position="124"/>
    </location>
</feature>
<dbReference type="Proteomes" id="UP000324222">
    <property type="component" value="Unassembled WGS sequence"/>
</dbReference>
<comment type="caution">
    <text evidence="2">The sequence shown here is derived from an EMBL/GenBank/DDBJ whole genome shotgun (WGS) entry which is preliminary data.</text>
</comment>
<sequence>MRAAVTDQPEPPQDNDREDHIAAASPTSHQPTNATEEPVISVSIASSSTVFDCPPPLPSRDSSITTAAIPSTSSAGLSPEDIQNEEAIENLREKGKKKNVAKKKKSCKTIKKRPQELSSSEDEDNFEVVLDDSFEYSDEVDGEAEDHPYPFVQKEAEIGDFILVELELEEGRNAGEKMHYVGKILSIKDNSSYNVGSLQIKSKFGIPDNFCFPLIEDTANVSKESCKGVLMPQQGHTQ</sequence>
<organism evidence="2 3">
    <name type="scientific">Portunus trituberculatus</name>
    <name type="common">Swimming crab</name>
    <name type="synonym">Neptunus trituberculatus</name>
    <dbReference type="NCBI Taxonomy" id="210409"/>
    <lineage>
        <taxon>Eukaryota</taxon>
        <taxon>Metazoa</taxon>
        <taxon>Ecdysozoa</taxon>
        <taxon>Arthropoda</taxon>
        <taxon>Crustacea</taxon>
        <taxon>Multicrustacea</taxon>
        <taxon>Malacostraca</taxon>
        <taxon>Eumalacostraca</taxon>
        <taxon>Eucarida</taxon>
        <taxon>Decapoda</taxon>
        <taxon>Pleocyemata</taxon>
        <taxon>Brachyura</taxon>
        <taxon>Eubrachyura</taxon>
        <taxon>Portunoidea</taxon>
        <taxon>Portunidae</taxon>
        <taxon>Portuninae</taxon>
        <taxon>Portunus</taxon>
    </lineage>
</organism>
<feature type="compositionally biased region" description="Low complexity" evidence="1">
    <location>
        <begin position="39"/>
        <end position="48"/>
    </location>
</feature>
<dbReference type="AlphaFoldDB" id="A0A5B7JS83"/>
<accession>A0A5B7JS83</accession>
<evidence type="ECO:0000313" key="3">
    <source>
        <dbReference type="Proteomes" id="UP000324222"/>
    </source>
</evidence>
<keyword evidence="3" id="KW-1185">Reference proteome</keyword>
<evidence type="ECO:0000313" key="2">
    <source>
        <dbReference type="EMBL" id="MPC97425.1"/>
    </source>
</evidence>
<dbReference type="EMBL" id="VSRR010109899">
    <property type="protein sequence ID" value="MPC97425.1"/>
    <property type="molecule type" value="Genomic_DNA"/>
</dbReference>